<keyword evidence="1" id="KW-0472">Membrane</keyword>
<sequence>MKIHSRTIKRMPAVTTLTSIYAIPTTEFEFYYYPPLVTSSMDRFSKIPVSRKERMKTLASNISYSVTHTFTYGAFAAAIYIFPKKTSSSSDGYKNAFDTDGLFKATCID</sequence>
<evidence type="ECO:0000256" key="1">
    <source>
        <dbReference type="SAM" id="Phobius"/>
    </source>
</evidence>
<accession>A0ABP9YXZ9</accession>
<dbReference type="EMBL" id="BAABUK010000010">
    <property type="protein sequence ID" value="GAA5811714.1"/>
    <property type="molecule type" value="Genomic_DNA"/>
</dbReference>
<gene>
    <name evidence="2" type="ORF">MFLAVUS_005155</name>
</gene>
<dbReference type="Proteomes" id="UP001473302">
    <property type="component" value="Unassembled WGS sequence"/>
</dbReference>
<protein>
    <submittedName>
        <fullName evidence="2">Uncharacterized protein</fullName>
    </submittedName>
</protein>
<evidence type="ECO:0000313" key="3">
    <source>
        <dbReference type="Proteomes" id="UP001473302"/>
    </source>
</evidence>
<evidence type="ECO:0000313" key="2">
    <source>
        <dbReference type="EMBL" id="GAA5811714.1"/>
    </source>
</evidence>
<comment type="caution">
    <text evidence="2">The sequence shown here is derived from an EMBL/GenBank/DDBJ whole genome shotgun (WGS) entry which is preliminary data.</text>
</comment>
<proteinExistence type="predicted"/>
<keyword evidence="3" id="KW-1185">Reference proteome</keyword>
<feature type="transmembrane region" description="Helical" evidence="1">
    <location>
        <begin position="61"/>
        <end position="82"/>
    </location>
</feature>
<keyword evidence="1" id="KW-0812">Transmembrane</keyword>
<reference evidence="2 3" key="1">
    <citation type="submission" date="2024-04" db="EMBL/GenBank/DDBJ databases">
        <title>genome sequences of Mucor flavus KT1a and Helicostylum pulchrum KT1b strains isolated from the surface of a dry-aged beef.</title>
        <authorList>
            <person name="Toyotome T."/>
            <person name="Hosono M."/>
            <person name="Torimaru M."/>
            <person name="Fukuda K."/>
            <person name="Mikami N."/>
        </authorList>
    </citation>
    <scope>NUCLEOTIDE SEQUENCE [LARGE SCALE GENOMIC DNA]</scope>
    <source>
        <strain evidence="2 3">KT1a</strain>
    </source>
</reference>
<name>A0ABP9YXZ9_9FUNG</name>
<organism evidence="2 3">
    <name type="scientific">Mucor flavus</name>
    <dbReference type="NCBI Taxonomy" id="439312"/>
    <lineage>
        <taxon>Eukaryota</taxon>
        <taxon>Fungi</taxon>
        <taxon>Fungi incertae sedis</taxon>
        <taxon>Mucoromycota</taxon>
        <taxon>Mucoromycotina</taxon>
        <taxon>Mucoromycetes</taxon>
        <taxon>Mucorales</taxon>
        <taxon>Mucorineae</taxon>
        <taxon>Mucoraceae</taxon>
        <taxon>Mucor</taxon>
    </lineage>
</organism>
<keyword evidence="1" id="KW-1133">Transmembrane helix</keyword>